<sequence>MNFQELNQYNSTIVIFKGKEYRTIQNPYATDDKNFYIAHALDENNEEHEIAWLITHEDYKNLEDETLACDWDNPYSVISCISPIDKLEKICEEYANLTTSSFNVFVESKDHFRVIEYLKKLSNDDLILKSDIEKIKAIDHDRHIIAVIARADYKWQANKIVNSFMNNDYICTKMLLPLTNEYVAIVSIVPPENNMIKN</sequence>
<dbReference type="EMBL" id="PEKP01000004">
    <property type="protein sequence ID" value="PIK28338.1"/>
    <property type="molecule type" value="Genomic_DNA"/>
</dbReference>
<proteinExistence type="predicted"/>
<gene>
    <name evidence="1" type="ORF">CTV99_03200</name>
</gene>
<comment type="caution">
    <text evidence="1">The sequence shown here is derived from an EMBL/GenBank/DDBJ whole genome shotgun (WGS) entry which is preliminary data.</text>
</comment>
<dbReference type="RefSeq" id="WP_099726251.1">
    <property type="nucleotide sequence ID" value="NZ_PEKP01000004.1"/>
</dbReference>
<evidence type="ECO:0000313" key="2">
    <source>
        <dbReference type="Proteomes" id="UP000230768"/>
    </source>
</evidence>
<evidence type="ECO:0000313" key="1">
    <source>
        <dbReference type="EMBL" id="PIK28338.1"/>
    </source>
</evidence>
<protein>
    <submittedName>
        <fullName evidence="1">Uncharacterized protein</fullName>
    </submittedName>
</protein>
<dbReference type="AlphaFoldDB" id="A0A2G8IXW5"/>
<organism evidence="1 2">
    <name type="scientific">Bacillus pumilus</name>
    <name type="common">Bacillus mesentericus</name>
    <dbReference type="NCBI Taxonomy" id="1408"/>
    <lineage>
        <taxon>Bacteria</taxon>
        <taxon>Bacillati</taxon>
        <taxon>Bacillota</taxon>
        <taxon>Bacilli</taxon>
        <taxon>Bacillales</taxon>
        <taxon>Bacillaceae</taxon>
        <taxon>Bacillus</taxon>
    </lineage>
</organism>
<name>A0A2G8IXW5_BACPU</name>
<dbReference type="Proteomes" id="UP000230768">
    <property type="component" value="Unassembled WGS sequence"/>
</dbReference>
<accession>A0A2G8IXW5</accession>
<reference evidence="1 2" key="1">
    <citation type="submission" date="2017-11" db="EMBL/GenBank/DDBJ databases">
        <title>Draft genome sequence of Bacillus pumilus 51_5il from lake Gorkoye (Russia: Novosibirsk region).</title>
        <authorList>
            <person name="Shipova A.A."/>
            <person name="Rozanov A.S."/>
            <person name="Bryanskaya A.V."/>
            <person name="Peltek S.E."/>
        </authorList>
    </citation>
    <scope>NUCLEOTIDE SEQUENCE [LARGE SCALE GENOMIC DNA]</scope>
    <source>
        <strain evidence="1 2">51_5il</strain>
    </source>
</reference>